<dbReference type="Gene3D" id="3.40.50.720">
    <property type="entry name" value="NAD(P)-binding Rossmann-like Domain"/>
    <property type="match status" value="1"/>
</dbReference>
<feature type="domain" description="NAD-dependent epimerase/dehydratase" evidence="2">
    <location>
        <begin position="45"/>
        <end position="218"/>
    </location>
</feature>
<evidence type="ECO:0000259" key="2">
    <source>
        <dbReference type="Pfam" id="PF01370"/>
    </source>
</evidence>
<dbReference type="Pfam" id="PF01370">
    <property type="entry name" value="Epimerase"/>
    <property type="match status" value="1"/>
</dbReference>
<dbReference type="PANTHER" id="PTHR43574">
    <property type="entry name" value="EPIMERASE-RELATED"/>
    <property type="match status" value="1"/>
</dbReference>
<organism evidence="3 4">
    <name type="scientific">Microbacterium aurantiacum</name>
    <dbReference type="NCBI Taxonomy" id="162393"/>
    <lineage>
        <taxon>Bacteria</taxon>
        <taxon>Bacillati</taxon>
        <taxon>Actinomycetota</taxon>
        <taxon>Actinomycetes</taxon>
        <taxon>Micrococcales</taxon>
        <taxon>Microbacteriaceae</taxon>
        <taxon>Microbacterium</taxon>
    </lineage>
</organism>
<dbReference type="InterPro" id="IPR036291">
    <property type="entry name" value="NAD(P)-bd_dom_sf"/>
</dbReference>
<gene>
    <name evidence="3" type="ORF">KZC48_14950</name>
</gene>
<dbReference type="EMBL" id="JAHWXI010000029">
    <property type="protein sequence ID" value="MDN4465684.1"/>
    <property type="molecule type" value="Genomic_DNA"/>
</dbReference>
<keyword evidence="4" id="KW-1185">Reference proteome</keyword>
<keyword evidence="1" id="KW-0520">NAD</keyword>
<comment type="caution">
    <text evidence="3">The sequence shown here is derived from an EMBL/GenBank/DDBJ whole genome shotgun (WGS) entry which is preliminary data.</text>
</comment>
<dbReference type="SUPFAM" id="SSF51735">
    <property type="entry name" value="NAD(P)-binding Rossmann-fold domains"/>
    <property type="match status" value="1"/>
</dbReference>
<dbReference type="Proteomes" id="UP001172731">
    <property type="component" value="Unassembled WGS sequence"/>
</dbReference>
<evidence type="ECO:0000256" key="1">
    <source>
        <dbReference type="ARBA" id="ARBA00023027"/>
    </source>
</evidence>
<dbReference type="InterPro" id="IPR001509">
    <property type="entry name" value="Epimerase_deHydtase"/>
</dbReference>
<reference evidence="3" key="1">
    <citation type="submission" date="2021-06" db="EMBL/GenBank/DDBJ databases">
        <title>Genome-based taxonomic framework of Microbacterium strains isolated from marine environment, the description of four new species and reclassification of four preexisting species.</title>
        <authorList>
            <person name="Lee S.D."/>
            <person name="Kim S.-M."/>
            <person name="Byeon Y.-S."/>
            <person name="Yang H.L."/>
            <person name="Kim I.S."/>
        </authorList>
    </citation>
    <scope>NUCLEOTIDE SEQUENCE</scope>
    <source>
        <strain evidence="3">KACC 20510</strain>
    </source>
</reference>
<proteinExistence type="predicted"/>
<accession>A0ABT8FWK2</accession>
<name>A0ABT8FWK2_9MICO</name>
<evidence type="ECO:0000313" key="3">
    <source>
        <dbReference type="EMBL" id="MDN4465684.1"/>
    </source>
</evidence>
<evidence type="ECO:0000313" key="4">
    <source>
        <dbReference type="Proteomes" id="UP001172731"/>
    </source>
</evidence>
<protein>
    <submittedName>
        <fullName evidence="3">NAD-dependent epimerase/dehydratase family protein</fullName>
    </submittedName>
</protein>
<sequence length="308" mass="32622">MANPQNRWIIGRGLLGGSIESTVGPSFRAAVQWSDPAQAVSDLNDAADRFFASVQGPWEIYWCAGRGVTSTPAAVMQAEGGVFIAFLAHLRSAHSEKLAAGRFFLASSVGGAYAGSTGTPFTEETLVRPLSEYGKVKLLMEEGLQDLVDASGLRALVGRITNLYGPGQDLGKGQGLVSVLVESYVSGRPVSIYVPLDTLRDYIYVDDCAKVVRAGMGRLAETPAGTLIVKIIGAMNAVSIGAVLGEMSRLRRRPVPITVGQGNGSGQALDLRVRSVVWTDLDAHVSTTLPEGLGAVYRSHLAAHMLPR</sequence>
<dbReference type="RefSeq" id="WP_301135742.1">
    <property type="nucleotide sequence ID" value="NZ_BAAAUQ010000033.1"/>
</dbReference>